<evidence type="ECO:0000256" key="1">
    <source>
        <dbReference type="ARBA" id="ARBA00022679"/>
    </source>
</evidence>
<dbReference type="SUPFAM" id="SSF56672">
    <property type="entry name" value="DNA/RNA polymerases"/>
    <property type="match status" value="1"/>
</dbReference>
<evidence type="ECO:0000256" key="6">
    <source>
        <dbReference type="ARBA" id="ARBA00022918"/>
    </source>
</evidence>
<sequence length="176" mass="19949">MAFTALKTAMTQTPLLVLPNFNDPFVVETDACTTGIGAMLMQHNRPVAFLNKALGPTHQHLSIYEKEFLALIMAIEKWRSYLQRQEFIILTDHKSLSYLSEQNLQSDLQRKAMKRLMGLQFKIVCRKGKENLAADALSRVGHLMALQAVFTTTPAWLQEVLNSYHTDAEAQKLLQS</sequence>
<dbReference type="Gene3D" id="3.10.20.370">
    <property type="match status" value="1"/>
</dbReference>
<dbReference type="AlphaFoldDB" id="A0A2T7C8Y3"/>
<dbReference type="STRING" id="1504633.A0A2T7C8Y3"/>
<keyword evidence="5" id="KW-0378">Hydrolase</keyword>
<gene>
    <name evidence="8" type="ORF">GQ55_9G356300</name>
</gene>
<dbReference type="InterPro" id="IPR043502">
    <property type="entry name" value="DNA/RNA_pol_sf"/>
</dbReference>
<dbReference type="GO" id="GO:0004519">
    <property type="term" value="F:endonuclease activity"/>
    <property type="evidence" value="ECO:0007669"/>
    <property type="project" value="UniProtKB-KW"/>
</dbReference>
<dbReference type="PANTHER" id="PTHR37984:SF5">
    <property type="entry name" value="PROTEIN NYNRIN-LIKE"/>
    <property type="match status" value="1"/>
</dbReference>
<organism evidence="8 9">
    <name type="scientific">Panicum hallii var. hallii</name>
    <dbReference type="NCBI Taxonomy" id="1504633"/>
    <lineage>
        <taxon>Eukaryota</taxon>
        <taxon>Viridiplantae</taxon>
        <taxon>Streptophyta</taxon>
        <taxon>Embryophyta</taxon>
        <taxon>Tracheophyta</taxon>
        <taxon>Spermatophyta</taxon>
        <taxon>Magnoliopsida</taxon>
        <taxon>Liliopsida</taxon>
        <taxon>Poales</taxon>
        <taxon>Poaceae</taxon>
        <taxon>PACMAD clade</taxon>
        <taxon>Panicoideae</taxon>
        <taxon>Panicodae</taxon>
        <taxon>Paniceae</taxon>
        <taxon>Panicinae</taxon>
        <taxon>Panicum</taxon>
        <taxon>Panicum sect. Panicum</taxon>
    </lineage>
</organism>
<keyword evidence="2" id="KW-0548">Nucleotidyltransferase</keyword>
<evidence type="ECO:0000313" key="8">
    <source>
        <dbReference type="EMBL" id="PUZ39703.1"/>
    </source>
</evidence>
<keyword evidence="9" id="KW-1185">Reference proteome</keyword>
<name>A0A2T7C8Y3_9POAL</name>
<keyword evidence="3" id="KW-0540">Nuclease</keyword>
<keyword evidence="1" id="KW-0808">Transferase</keyword>
<dbReference type="Pfam" id="PF17917">
    <property type="entry name" value="RT_RNaseH"/>
    <property type="match status" value="1"/>
</dbReference>
<dbReference type="PANTHER" id="PTHR37984">
    <property type="entry name" value="PROTEIN CBG26694"/>
    <property type="match status" value="1"/>
</dbReference>
<dbReference type="GO" id="GO:0016787">
    <property type="term" value="F:hydrolase activity"/>
    <property type="evidence" value="ECO:0007669"/>
    <property type="project" value="UniProtKB-KW"/>
</dbReference>
<reference evidence="8 9" key="1">
    <citation type="submission" date="2018-04" db="EMBL/GenBank/DDBJ databases">
        <title>WGS assembly of Panicum hallii var. hallii HAL2.</title>
        <authorList>
            <person name="Lovell J."/>
            <person name="Jenkins J."/>
            <person name="Lowry D."/>
            <person name="Mamidi S."/>
            <person name="Sreedasyam A."/>
            <person name="Weng X."/>
            <person name="Barry K."/>
            <person name="Bonette J."/>
            <person name="Campitelli B."/>
            <person name="Daum C."/>
            <person name="Gordon S."/>
            <person name="Gould B."/>
            <person name="Lipzen A."/>
            <person name="MacQueen A."/>
            <person name="Palacio-Mejia J."/>
            <person name="Plott C."/>
            <person name="Shakirov E."/>
            <person name="Shu S."/>
            <person name="Yoshinaga Y."/>
            <person name="Zane M."/>
            <person name="Rokhsar D."/>
            <person name="Grimwood J."/>
            <person name="Schmutz J."/>
            <person name="Juenger T."/>
        </authorList>
    </citation>
    <scope>NUCLEOTIDE SEQUENCE [LARGE SCALE GENOMIC DNA]</scope>
    <source>
        <strain evidence="9">cv. HAL2</strain>
    </source>
</reference>
<keyword evidence="4" id="KW-0255">Endonuclease</keyword>
<dbReference type="Gramene" id="PUZ39703">
    <property type="protein sequence ID" value="PUZ39703"/>
    <property type="gene ID" value="GQ55_9G356300"/>
</dbReference>
<dbReference type="GO" id="GO:0003964">
    <property type="term" value="F:RNA-directed DNA polymerase activity"/>
    <property type="evidence" value="ECO:0007669"/>
    <property type="project" value="UniProtKB-KW"/>
</dbReference>
<evidence type="ECO:0000256" key="3">
    <source>
        <dbReference type="ARBA" id="ARBA00022722"/>
    </source>
</evidence>
<evidence type="ECO:0000256" key="2">
    <source>
        <dbReference type="ARBA" id="ARBA00022695"/>
    </source>
</evidence>
<proteinExistence type="predicted"/>
<accession>A0A2T7C8Y3</accession>
<evidence type="ECO:0000313" key="9">
    <source>
        <dbReference type="Proteomes" id="UP000244336"/>
    </source>
</evidence>
<dbReference type="InterPro" id="IPR041373">
    <property type="entry name" value="RT_RNaseH"/>
</dbReference>
<dbReference type="Proteomes" id="UP000244336">
    <property type="component" value="Chromosome 9"/>
</dbReference>
<protein>
    <recommendedName>
        <fullName evidence="7">Reverse transcriptase RNase H-like domain-containing protein</fullName>
    </recommendedName>
</protein>
<dbReference type="CDD" id="cd09274">
    <property type="entry name" value="RNase_HI_RT_Ty3"/>
    <property type="match status" value="1"/>
</dbReference>
<dbReference type="EMBL" id="CM009757">
    <property type="protein sequence ID" value="PUZ39703.1"/>
    <property type="molecule type" value="Genomic_DNA"/>
</dbReference>
<keyword evidence="6" id="KW-0695">RNA-directed DNA polymerase</keyword>
<feature type="domain" description="Reverse transcriptase RNase H-like" evidence="7">
    <location>
        <begin position="20"/>
        <end position="113"/>
    </location>
</feature>
<dbReference type="OrthoDB" id="694516at2759"/>
<dbReference type="InterPro" id="IPR050951">
    <property type="entry name" value="Retrovirus_Pol_polyprotein"/>
</dbReference>
<evidence type="ECO:0000256" key="4">
    <source>
        <dbReference type="ARBA" id="ARBA00022759"/>
    </source>
</evidence>
<evidence type="ECO:0000259" key="7">
    <source>
        <dbReference type="Pfam" id="PF17917"/>
    </source>
</evidence>
<evidence type="ECO:0000256" key="5">
    <source>
        <dbReference type="ARBA" id="ARBA00022801"/>
    </source>
</evidence>